<dbReference type="Gene3D" id="2.60.120.200">
    <property type="match status" value="1"/>
</dbReference>
<organism evidence="5 6">
    <name type="scientific">Flavobacterium crocinum</name>
    <dbReference type="NCBI Taxonomy" id="2183896"/>
    <lineage>
        <taxon>Bacteria</taxon>
        <taxon>Pseudomonadati</taxon>
        <taxon>Bacteroidota</taxon>
        <taxon>Flavobacteriia</taxon>
        <taxon>Flavobacteriales</taxon>
        <taxon>Flavobacteriaceae</taxon>
        <taxon>Flavobacterium</taxon>
    </lineage>
</organism>
<accession>A0A2S1YHH0</accession>
<reference evidence="5 6" key="1">
    <citation type="submission" date="2018-05" db="EMBL/GenBank/DDBJ databases">
        <title>Genome sequencing of Flavobacterium sp. HYN0056.</title>
        <authorList>
            <person name="Yi H."/>
            <person name="Baek C."/>
        </authorList>
    </citation>
    <scope>NUCLEOTIDE SEQUENCE [LARGE SCALE GENOMIC DNA]</scope>
    <source>
        <strain evidence="5 6">HYN0056</strain>
    </source>
</reference>
<evidence type="ECO:0000256" key="2">
    <source>
        <dbReference type="ARBA" id="ARBA00023157"/>
    </source>
</evidence>
<gene>
    <name evidence="5" type="ORF">HYN56_04005</name>
</gene>
<evidence type="ECO:0000313" key="6">
    <source>
        <dbReference type="Proteomes" id="UP000245250"/>
    </source>
</evidence>
<evidence type="ECO:0000259" key="4">
    <source>
        <dbReference type="PROSITE" id="PS50835"/>
    </source>
</evidence>
<name>A0A2S1YHH0_9FLAO</name>
<dbReference type="Proteomes" id="UP000245250">
    <property type="component" value="Chromosome"/>
</dbReference>
<dbReference type="Gene3D" id="2.60.40.10">
    <property type="entry name" value="Immunoglobulins"/>
    <property type="match status" value="3"/>
</dbReference>
<dbReference type="EMBL" id="CP029255">
    <property type="protein sequence ID" value="AWK03428.1"/>
    <property type="molecule type" value="Genomic_DNA"/>
</dbReference>
<keyword evidence="6" id="KW-1185">Reference proteome</keyword>
<dbReference type="GO" id="GO:0005975">
    <property type="term" value="P:carbohydrate metabolic process"/>
    <property type="evidence" value="ECO:0007669"/>
    <property type="project" value="UniProtKB-ARBA"/>
</dbReference>
<keyword evidence="1 3" id="KW-0732">Signal</keyword>
<keyword evidence="2" id="KW-1015">Disulfide bond</keyword>
<sequence length="2076" mass="214872">MRKLLYSFLFFIFLHTTGFSQRVWSGATSSDWNTASNWSSGGVPGPGVAVEIPSVAVYPVVSSTVTCSSITFSGNVGALTVNSGAVLNTGAITINSSNSSPRNVTIIGGGTLSASSVTIGLTSTQSSTNRETTLTSTIANFNISGNLTLNSSRYRSSIFSSYYYNNARFYLENGILDLNGQIVIENENSNNSPVLSMATGAESGLLLLGNSTPFSLTSGNNDINLNGNNATVNYDLANPQTVYITPYNNLTLSGSGAKTFAGTVSIANNLSINAGATATFNATGNGAKTLTLNGNGQNSGTWGGTGTGAGNIQTTYFNAPAATPANKFVTITNTSCTAGYWTGVISTDWNVASNWCGNVLPTNTTDVVIPSGTPNQPTITSVTGSVRNLTVNSGATLTLANTGTTFLNVSGDFINNGTLTGNASSTVTLTGGVSVLQGSGATAFGNLTINKGSASNTVTNSAKAFSVSGNLTVTNGNLILSATDANYTVSNNLSIASGSTLTHKVNWSNNVLLSVGGNIAIDGAYSTGGESRTHVQMTGSGKTVHTGMSALNILTLLTGGNITIDGDLTVNDNFWAFYNATGGTFNIPSPYTVTAKQSLLNAGGTITINGGNLKVNGGLGVGYSLTNGSVTLNSGTLDADFVNIGDGTRTGTFSHTGGMANIGNLTINSGSNSYTCTNSPALNISGTWANSGTFARATSTVTFNGADQTVPNFSYYNLAFSGSGTKTLTATTTINNNLSIASGVMSNLGTGLIHSATTLTLGGSAASSGSWGSTTSAATNQTNTFFSATTGIINVASTTCTVPTQQTFTGGGTTCNSTTGVAIGLAGSQNGFSYQLYRGSTALNTVTGTGGAISFGNFNVSGTYYVTATSTTFCSVRFTSTVSVTSYTTPAIPTSTITNVSCPSDATGAIAITGTPAPAALEFVSTSNQVVDLGSTLLSGRGTFTVEGWIKFDKTLYASRMALFGQNDVIEIAFEGNSIRCWTPNGGYVDFPLSSYPSDYNWHHIAVTGDGTANGLKIYLDGGTPVTGGSATSSYGTSSSTAKIGYAVMDDTGNGFTGQFFKVGFWSKALSAAEVSALAGGFVDYNASQSGLLAGFNFGEGTGNTIASVGSNAVTGALGPPSARPVWRDPSSYSWTSTPAGFTSSSKNLTGLTPRTYNLNISLKNCSRSTSFTVNATNTAPSITTQPSSSAICVGSNTSFSVVGAGTGVSYRWQWRANSSGTFANVPNSGVYSNVATATMNITGATTGMNGYQYRVVVSGTCTPTVNSDVVTLTVNPNLAASVSISAPSTTICAGTSVTFTANPTNQGTAPTYQWKLNGSDVGTNSTTYTTTGLTNGSTVTCVLTSNASPCLTGSPTTSNTITMTVNPNQPASVSIAASTSTTICAGTSVTFTATPTNQGTAPTYQWKINGGNVGTNSTTYTTTGLVNNDQVTCVMISNATPCLTGSPATSNTVTITVNQIQTTPTVGTKTDVTCLNQGTIPLSGLPSGSWQINQTGPGSATSSFGGAGSTTTVTGLAAGTYKFTVQTATTCVSAETAPVTITDESSTEWDGSNWSHGLPDNTKSVVINSTAGNPFPNDIEGCSLTINVASGFVTVPTGRTLTITNAVNGNGKLLFKTGSSLIQKNASIANTTEIVYERETYVRRYDGTYWSMPVTKDHFKMVDFSPNTLADKYLLFSPSAGWVVNYGGTEEMKSGKGYGIRAPQSNDINTPQLFTGVFTGTPNNGNIPVTVESGLWNLVGNPYPSAISARTFLDDNPGVGAIYLWAHQSLPVSNGSGDGKYYYLDDFTIFNSLGAAGNPYRPFLGYVAATQGFLIKAPAATTTINFNNLQRLAGNNSQFYKTDESAIERNRVWINLTNTTGTFKQILLGYATGATNAIDVNFDALSMASTNAVDFYSINSSKKMIIQGRALPFLKTDTVPLGIILTAKGEYTIAIDHADGFFNDGQDIFLQDKTTGKTTNLRLANYTFTSEVGSFNSRFVLRYTDNTLGTDDFDSLENSVLVSVKNKTVKISSSKESIKEVNVFNIGAQLMYTKNNVNSSELEISNLHSSDQALLVKITLENGHSFTKKIIYSNL</sequence>
<dbReference type="SUPFAM" id="SSF49899">
    <property type="entry name" value="Concanavalin A-like lectins/glucanases"/>
    <property type="match status" value="1"/>
</dbReference>
<dbReference type="GO" id="GO:0004553">
    <property type="term" value="F:hydrolase activity, hydrolyzing O-glycosyl compounds"/>
    <property type="evidence" value="ECO:0007669"/>
    <property type="project" value="UniProtKB-ARBA"/>
</dbReference>
<dbReference type="NCBIfam" id="NF033708">
    <property type="entry name" value="T9SS_Cterm_ChiA"/>
    <property type="match status" value="1"/>
</dbReference>
<dbReference type="KEGG" id="fcr:HYN56_04005"/>
<evidence type="ECO:0000313" key="5">
    <source>
        <dbReference type="EMBL" id="AWK03428.1"/>
    </source>
</evidence>
<proteinExistence type="predicted"/>
<dbReference type="InterPro" id="IPR013783">
    <property type="entry name" value="Ig-like_fold"/>
</dbReference>
<feature type="chain" id="PRO_5015727467" description="Ig-like domain-containing protein" evidence="3">
    <location>
        <begin position="21"/>
        <end position="2076"/>
    </location>
</feature>
<feature type="signal peptide" evidence="3">
    <location>
        <begin position="1"/>
        <end position="20"/>
    </location>
</feature>
<dbReference type="InterPro" id="IPR007110">
    <property type="entry name" value="Ig-like_dom"/>
</dbReference>
<protein>
    <recommendedName>
        <fullName evidence="4">Ig-like domain-containing protein</fullName>
    </recommendedName>
</protein>
<dbReference type="InterPro" id="IPR013320">
    <property type="entry name" value="ConA-like_dom_sf"/>
</dbReference>
<dbReference type="InterPro" id="IPR006558">
    <property type="entry name" value="LamG-like"/>
</dbReference>
<evidence type="ECO:0000256" key="1">
    <source>
        <dbReference type="ARBA" id="ARBA00022729"/>
    </source>
</evidence>
<feature type="domain" description="Ig-like" evidence="4">
    <location>
        <begin position="1277"/>
        <end position="1363"/>
    </location>
</feature>
<dbReference type="SMART" id="SM00560">
    <property type="entry name" value="LamGL"/>
    <property type="match status" value="1"/>
</dbReference>
<dbReference type="PROSITE" id="PS50835">
    <property type="entry name" value="IG_LIKE"/>
    <property type="match status" value="1"/>
</dbReference>
<evidence type="ECO:0000256" key="3">
    <source>
        <dbReference type="SAM" id="SignalP"/>
    </source>
</evidence>